<dbReference type="PANTHER" id="PTHR12215:SF10">
    <property type="entry name" value="L-AMINOADIPATE-SEMIALDEHYDE DEHYDROGENASE-PHOSPHOPANTETHEINYL TRANSFERASE"/>
    <property type="match status" value="1"/>
</dbReference>
<organism evidence="4 5">
    <name type="scientific">Rodentibacter genomosp. 1</name>
    <dbReference type="NCBI Taxonomy" id="1908264"/>
    <lineage>
        <taxon>Bacteria</taxon>
        <taxon>Pseudomonadati</taxon>
        <taxon>Pseudomonadota</taxon>
        <taxon>Gammaproteobacteria</taxon>
        <taxon>Pasteurellales</taxon>
        <taxon>Pasteurellaceae</taxon>
        <taxon>Rodentibacter</taxon>
    </lineage>
</organism>
<gene>
    <name evidence="4" type="ORF">BKK54_00035</name>
</gene>
<name>A0A1V3JA87_9PAST</name>
<evidence type="ECO:0000313" key="4">
    <source>
        <dbReference type="EMBL" id="OOF52049.1"/>
    </source>
</evidence>
<comment type="caution">
    <text evidence="4">The sequence shown here is derived from an EMBL/GenBank/DDBJ whole genome shotgun (WGS) entry which is preliminary data.</text>
</comment>
<feature type="domain" description="4'-phosphopantetheinyl transferase" evidence="3">
    <location>
        <begin position="110"/>
        <end position="177"/>
    </location>
</feature>
<dbReference type="InterPro" id="IPR037143">
    <property type="entry name" value="4-PPantetheinyl_Trfase_dom_sf"/>
</dbReference>
<accession>A0A1V3JA87</accession>
<protein>
    <submittedName>
        <fullName evidence="4">4'-phosphopantetheinyl transferase</fullName>
    </submittedName>
</protein>
<keyword evidence="5" id="KW-1185">Reference proteome</keyword>
<dbReference type="PANTHER" id="PTHR12215">
    <property type="entry name" value="PHOSPHOPANTETHEINE TRANSFERASE"/>
    <property type="match status" value="1"/>
</dbReference>
<dbReference type="GO" id="GO:0008897">
    <property type="term" value="F:holo-[acyl-carrier-protein] synthase activity"/>
    <property type="evidence" value="ECO:0007669"/>
    <property type="project" value="InterPro"/>
</dbReference>
<sequence>MTTIIAYANIQQPFPFHEIPNELVPEKLIITPNHQYHRVQQRHQCRRLAHFLLWKLLRITGKNTSLLGNIERTKSGRPYFPNETIDFNISHSADWVTVVLDINQREQSTVGIDIECPRPRDFLALMKHFASQDELAWFEQQSCSKLAFYRCWCLREAILKSQGVGIAKLSEVHHFPHAQKIFSEHCPQGRIFFTGELPFYLAAFVNQRQNQPHFFHWEGNTLVPQKHLPLMYYDVN</sequence>
<dbReference type="EMBL" id="MLHN01000001">
    <property type="protein sequence ID" value="OOF52049.1"/>
    <property type="molecule type" value="Genomic_DNA"/>
</dbReference>
<dbReference type="Gene3D" id="3.90.470.20">
    <property type="entry name" value="4'-phosphopantetheinyl transferase domain"/>
    <property type="match status" value="1"/>
</dbReference>
<dbReference type="GO" id="GO:0005829">
    <property type="term" value="C:cytosol"/>
    <property type="evidence" value="ECO:0007669"/>
    <property type="project" value="TreeGrafter"/>
</dbReference>
<dbReference type="RefSeq" id="WP_077540320.1">
    <property type="nucleotide sequence ID" value="NZ_MLHN01000001.1"/>
</dbReference>
<evidence type="ECO:0000256" key="2">
    <source>
        <dbReference type="ARBA" id="ARBA00022679"/>
    </source>
</evidence>
<keyword evidence="2 4" id="KW-0808">Transferase</keyword>
<dbReference type="SUPFAM" id="SSF56214">
    <property type="entry name" value="4'-phosphopantetheinyl transferase"/>
    <property type="match status" value="2"/>
</dbReference>
<dbReference type="AlphaFoldDB" id="A0A1V3JA87"/>
<dbReference type="GO" id="GO:0019878">
    <property type="term" value="P:lysine biosynthetic process via aminoadipic acid"/>
    <property type="evidence" value="ECO:0007669"/>
    <property type="project" value="TreeGrafter"/>
</dbReference>
<dbReference type="GO" id="GO:0000287">
    <property type="term" value="F:magnesium ion binding"/>
    <property type="evidence" value="ECO:0007669"/>
    <property type="project" value="InterPro"/>
</dbReference>
<dbReference type="Pfam" id="PF01648">
    <property type="entry name" value="ACPS"/>
    <property type="match status" value="1"/>
</dbReference>
<evidence type="ECO:0000313" key="5">
    <source>
        <dbReference type="Proteomes" id="UP000188481"/>
    </source>
</evidence>
<dbReference type="STRING" id="1908264.BKK54_00035"/>
<comment type="similarity">
    <text evidence="1">Belongs to the P-Pant transferase superfamily. Gsp/Sfp/HetI/AcpT family.</text>
</comment>
<evidence type="ECO:0000259" key="3">
    <source>
        <dbReference type="Pfam" id="PF01648"/>
    </source>
</evidence>
<evidence type="ECO:0000256" key="1">
    <source>
        <dbReference type="ARBA" id="ARBA00010990"/>
    </source>
</evidence>
<reference evidence="4 5" key="1">
    <citation type="submission" date="2016-10" db="EMBL/GenBank/DDBJ databases">
        <title>Rodentibacter gen. nov. and new species.</title>
        <authorList>
            <person name="Christensen H."/>
        </authorList>
    </citation>
    <scope>NUCLEOTIDE SEQUENCE [LARGE SCALE GENOMIC DNA]</scope>
    <source>
        <strain evidence="5">ppn416</strain>
    </source>
</reference>
<dbReference type="InterPro" id="IPR008278">
    <property type="entry name" value="4-PPantetheinyl_Trfase_dom"/>
</dbReference>
<dbReference type="InterPro" id="IPR050559">
    <property type="entry name" value="P-Pant_transferase_sf"/>
</dbReference>
<proteinExistence type="inferred from homology"/>
<dbReference type="Proteomes" id="UP000188481">
    <property type="component" value="Unassembled WGS sequence"/>
</dbReference>